<proteinExistence type="predicted"/>
<keyword evidence="1" id="KW-0732">Signal</keyword>
<evidence type="ECO:0000256" key="1">
    <source>
        <dbReference type="SAM" id="SignalP"/>
    </source>
</evidence>
<dbReference type="EMBL" id="WNKQ01000011">
    <property type="protein sequence ID" value="KAF5848144.1"/>
    <property type="molecule type" value="Genomic_DNA"/>
</dbReference>
<accession>A0A8H6DU81</accession>
<dbReference type="Proteomes" id="UP000624244">
    <property type="component" value="Unassembled WGS sequence"/>
</dbReference>
<sequence>MLALKLILIAATSVLGVAIPEPTAAAQQAATCTKDNEILNALKKLGVPGTNFCREYINRPTTSTVTATITPTPVTTTSTAVVTVTSTQCGQQKRAAFLPPKHFQIETFDKGTRIKVDKRTNLPSQVARFPAAKIADACRCLCLKPKSPSTTATTTVTTFAPAPTVSVTTTATACVESQPPVCAAPGQPCNMDHPGKCCNLTCYVNRSSSVGPYCL</sequence>
<reference evidence="2" key="1">
    <citation type="submission" date="2019-11" db="EMBL/GenBank/DDBJ databases">
        <title>Bipolaris sorokiniana Genome sequencing.</title>
        <authorList>
            <person name="Wang H."/>
        </authorList>
    </citation>
    <scope>NUCLEOTIDE SEQUENCE</scope>
</reference>
<organism evidence="2 3">
    <name type="scientific">Cochliobolus sativus</name>
    <name type="common">Common root rot and spot blotch fungus</name>
    <name type="synonym">Bipolaris sorokiniana</name>
    <dbReference type="NCBI Taxonomy" id="45130"/>
    <lineage>
        <taxon>Eukaryota</taxon>
        <taxon>Fungi</taxon>
        <taxon>Dikarya</taxon>
        <taxon>Ascomycota</taxon>
        <taxon>Pezizomycotina</taxon>
        <taxon>Dothideomycetes</taxon>
        <taxon>Pleosporomycetidae</taxon>
        <taxon>Pleosporales</taxon>
        <taxon>Pleosporineae</taxon>
        <taxon>Pleosporaceae</taxon>
        <taxon>Bipolaris</taxon>
    </lineage>
</organism>
<name>A0A8H6DU81_COCSA</name>
<comment type="caution">
    <text evidence="2">The sequence shown here is derived from an EMBL/GenBank/DDBJ whole genome shotgun (WGS) entry which is preliminary data.</text>
</comment>
<protein>
    <submittedName>
        <fullName evidence="2">Uncharacterized protein</fullName>
    </submittedName>
</protein>
<feature type="chain" id="PRO_5034272047" evidence="1">
    <location>
        <begin position="17"/>
        <end position="215"/>
    </location>
</feature>
<dbReference type="AlphaFoldDB" id="A0A8H6DU81"/>
<dbReference type="OMA" id="IADACRC"/>
<feature type="signal peptide" evidence="1">
    <location>
        <begin position="1"/>
        <end position="16"/>
    </location>
</feature>
<evidence type="ECO:0000313" key="3">
    <source>
        <dbReference type="Proteomes" id="UP000624244"/>
    </source>
</evidence>
<gene>
    <name evidence="2" type="ORF">GGP41_005586</name>
</gene>
<evidence type="ECO:0000313" key="2">
    <source>
        <dbReference type="EMBL" id="KAF5848144.1"/>
    </source>
</evidence>